<dbReference type="CDD" id="cd06127">
    <property type="entry name" value="DEDDh"/>
    <property type="match status" value="1"/>
</dbReference>
<sequence>MILFFDTETTGLPNYRIASGHEDQPHCVQLAAILTETDGTERASMNVIIKPDGWDIPKQASDVHGITETIADMCGIREVVAAAAFYDLSQRANLLVAHNIKFDLQIIGTMYARAGRNWRLPSGRACTMEKSSPIVNLPPTDRMRAAGIDKPKAPKLGECYRHFFGEELIGAHDALVDVRACARLFFHIRDGVKA</sequence>
<dbReference type="OrthoDB" id="280774at2"/>
<evidence type="ECO:0000313" key="6">
    <source>
        <dbReference type="Proteomes" id="UP000262371"/>
    </source>
</evidence>
<keyword evidence="3 5" id="KW-0269">Exonuclease</keyword>
<dbReference type="EMBL" id="QUWV01000090">
    <property type="protein sequence ID" value="RFD19495.1"/>
    <property type="molecule type" value="Genomic_DNA"/>
</dbReference>
<comment type="caution">
    <text evidence="5">The sequence shown here is derived from an EMBL/GenBank/DDBJ whole genome shotgun (WGS) entry which is preliminary data.</text>
</comment>
<dbReference type="Proteomes" id="UP000262371">
    <property type="component" value="Unassembled WGS sequence"/>
</dbReference>
<gene>
    <name evidence="5" type="ORF">DY926_10860</name>
</gene>
<organism evidence="5 6">
    <name type="scientific">Komagataeibacter melaceti</name>
    <dbReference type="NCBI Taxonomy" id="2766577"/>
    <lineage>
        <taxon>Bacteria</taxon>
        <taxon>Pseudomonadati</taxon>
        <taxon>Pseudomonadota</taxon>
        <taxon>Alphaproteobacteria</taxon>
        <taxon>Acetobacterales</taxon>
        <taxon>Acetobacteraceae</taxon>
        <taxon>Komagataeibacter</taxon>
    </lineage>
</organism>
<dbReference type="SUPFAM" id="SSF53098">
    <property type="entry name" value="Ribonuclease H-like"/>
    <property type="match status" value="1"/>
</dbReference>
<dbReference type="PANTHER" id="PTHR30231:SF4">
    <property type="entry name" value="PROTEIN NEN2"/>
    <property type="match status" value="1"/>
</dbReference>
<dbReference type="GO" id="GO:0003676">
    <property type="term" value="F:nucleic acid binding"/>
    <property type="evidence" value="ECO:0007669"/>
    <property type="project" value="InterPro"/>
</dbReference>
<keyword evidence="2" id="KW-0378">Hydrolase</keyword>
<dbReference type="InterPro" id="IPR012337">
    <property type="entry name" value="RNaseH-like_sf"/>
</dbReference>
<dbReference type="SMART" id="SM00479">
    <property type="entry name" value="EXOIII"/>
    <property type="match status" value="1"/>
</dbReference>
<dbReference type="InterPro" id="IPR013520">
    <property type="entry name" value="Ribonucl_H"/>
</dbReference>
<dbReference type="Pfam" id="PF00929">
    <property type="entry name" value="RNase_T"/>
    <property type="match status" value="1"/>
</dbReference>
<reference evidence="5 6" key="1">
    <citation type="submission" date="2018-08" db="EMBL/GenBank/DDBJ databases">
        <title>Komagataeibacter sp. AV 382.</title>
        <authorList>
            <person name="Skraban J."/>
            <person name="Trcek J."/>
        </authorList>
    </citation>
    <scope>NUCLEOTIDE SEQUENCE [LARGE SCALE GENOMIC DNA]</scope>
    <source>
        <strain evidence="5 6">AV 382</strain>
    </source>
</reference>
<dbReference type="AlphaFoldDB" id="A0A371YZ23"/>
<dbReference type="PANTHER" id="PTHR30231">
    <property type="entry name" value="DNA POLYMERASE III SUBUNIT EPSILON"/>
    <property type="match status" value="1"/>
</dbReference>
<evidence type="ECO:0000313" key="5">
    <source>
        <dbReference type="EMBL" id="RFD19495.1"/>
    </source>
</evidence>
<evidence type="ECO:0000256" key="3">
    <source>
        <dbReference type="ARBA" id="ARBA00022839"/>
    </source>
</evidence>
<dbReference type="RefSeq" id="WP_116703389.1">
    <property type="nucleotide sequence ID" value="NZ_QUWV01000090.1"/>
</dbReference>
<dbReference type="Gene3D" id="3.30.420.10">
    <property type="entry name" value="Ribonuclease H-like superfamily/Ribonuclease H"/>
    <property type="match status" value="1"/>
</dbReference>
<dbReference type="GO" id="GO:0008408">
    <property type="term" value="F:3'-5' exonuclease activity"/>
    <property type="evidence" value="ECO:0007669"/>
    <property type="project" value="TreeGrafter"/>
</dbReference>
<evidence type="ECO:0000256" key="2">
    <source>
        <dbReference type="ARBA" id="ARBA00022801"/>
    </source>
</evidence>
<dbReference type="InterPro" id="IPR036397">
    <property type="entry name" value="RNaseH_sf"/>
</dbReference>
<dbReference type="GO" id="GO:0006259">
    <property type="term" value="P:DNA metabolic process"/>
    <property type="evidence" value="ECO:0007669"/>
    <property type="project" value="UniProtKB-ARBA"/>
</dbReference>
<evidence type="ECO:0000256" key="1">
    <source>
        <dbReference type="ARBA" id="ARBA00022722"/>
    </source>
</evidence>
<evidence type="ECO:0000259" key="4">
    <source>
        <dbReference type="SMART" id="SM00479"/>
    </source>
</evidence>
<accession>A0A371YZ23</accession>
<keyword evidence="6" id="KW-1185">Reference proteome</keyword>
<name>A0A371YZ23_9PROT</name>
<proteinExistence type="predicted"/>
<keyword evidence="1" id="KW-0540">Nuclease</keyword>
<feature type="domain" description="Exonuclease" evidence="4">
    <location>
        <begin position="1"/>
        <end position="194"/>
    </location>
</feature>
<protein>
    <submittedName>
        <fullName evidence="5">3'-5' exonuclease</fullName>
    </submittedName>
</protein>